<evidence type="ECO:0000256" key="3">
    <source>
        <dbReference type="ARBA" id="ARBA00022801"/>
    </source>
</evidence>
<keyword evidence="3 6" id="KW-0378">Hydrolase</keyword>
<organism evidence="8 9">
    <name type="scientific">Marinicella litoralis</name>
    <dbReference type="NCBI Taxonomy" id="644220"/>
    <lineage>
        <taxon>Bacteria</taxon>
        <taxon>Pseudomonadati</taxon>
        <taxon>Pseudomonadota</taxon>
        <taxon>Gammaproteobacteria</taxon>
        <taxon>Lysobacterales</taxon>
        <taxon>Marinicellaceae</taxon>
        <taxon>Marinicella</taxon>
    </lineage>
</organism>
<name>A0A4V3DIT0_9GAMM</name>
<feature type="domain" description="Peptidase M48" evidence="7">
    <location>
        <begin position="47"/>
        <end position="115"/>
    </location>
</feature>
<evidence type="ECO:0000256" key="5">
    <source>
        <dbReference type="ARBA" id="ARBA00023049"/>
    </source>
</evidence>
<evidence type="ECO:0000313" key="8">
    <source>
        <dbReference type="EMBL" id="TDR23531.1"/>
    </source>
</evidence>
<proteinExistence type="inferred from homology"/>
<dbReference type="Pfam" id="PF01435">
    <property type="entry name" value="Peptidase_M48"/>
    <property type="match status" value="1"/>
</dbReference>
<accession>A0A4V3DIT0</accession>
<sequence length="198" mass="23192">MLLSFVVLSKNQPTKLLNLAEQQQQKLVEKFGLLENQKWLKRCDQLMTTLSLSEFNQCFIIDADFANAYSLANGVLILTKGLMQNIKNDDQLAHIMSHEHAHLVLNHHHQAMQMVNNPPTFFTKSRLKKFYRQLESAADQAATERMLELKRDPLQIHHYLLRIEKNSKEDSSDHQKIKDRIQRNDLPDEVLETFWLSQ</sequence>
<dbReference type="InterPro" id="IPR001915">
    <property type="entry name" value="Peptidase_M48"/>
</dbReference>
<evidence type="ECO:0000256" key="6">
    <source>
        <dbReference type="RuleBase" id="RU003983"/>
    </source>
</evidence>
<dbReference type="PANTHER" id="PTHR22726:SF1">
    <property type="entry name" value="METALLOENDOPEPTIDASE OMA1, MITOCHONDRIAL"/>
    <property type="match status" value="1"/>
</dbReference>
<dbReference type="EMBL" id="SNZB01000001">
    <property type="protein sequence ID" value="TDR23531.1"/>
    <property type="molecule type" value="Genomic_DNA"/>
</dbReference>
<dbReference type="AlphaFoldDB" id="A0A4V3DIT0"/>
<comment type="caution">
    <text evidence="8">The sequence shown here is derived from an EMBL/GenBank/DDBJ whole genome shotgun (WGS) entry which is preliminary data.</text>
</comment>
<evidence type="ECO:0000313" key="9">
    <source>
        <dbReference type="Proteomes" id="UP000295724"/>
    </source>
</evidence>
<keyword evidence="5 6" id="KW-0482">Metalloprotease</keyword>
<evidence type="ECO:0000256" key="1">
    <source>
        <dbReference type="ARBA" id="ARBA00022670"/>
    </source>
</evidence>
<dbReference type="Gene3D" id="3.30.2010.10">
    <property type="entry name" value="Metalloproteases ('zincins'), catalytic domain"/>
    <property type="match status" value="1"/>
</dbReference>
<evidence type="ECO:0000256" key="4">
    <source>
        <dbReference type="ARBA" id="ARBA00022833"/>
    </source>
</evidence>
<keyword evidence="9" id="KW-1185">Reference proteome</keyword>
<dbReference type="GO" id="GO:0051603">
    <property type="term" value="P:proteolysis involved in protein catabolic process"/>
    <property type="evidence" value="ECO:0007669"/>
    <property type="project" value="TreeGrafter"/>
</dbReference>
<evidence type="ECO:0000259" key="7">
    <source>
        <dbReference type="Pfam" id="PF01435"/>
    </source>
</evidence>
<protein>
    <submittedName>
        <fullName evidence="8">Peptidase M48-like protein</fullName>
    </submittedName>
</protein>
<keyword evidence="4 6" id="KW-0862">Zinc</keyword>
<comment type="similarity">
    <text evidence="6">Belongs to the peptidase M48 family.</text>
</comment>
<reference evidence="8 9" key="1">
    <citation type="submission" date="2019-03" db="EMBL/GenBank/DDBJ databases">
        <title>Genomic Encyclopedia of Type Strains, Phase IV (KMG-IV): sequencing the most valuable type-strain genomes for metagenomic binning, comparative biology and taxonomic classification.</title>
        <authorList>
            <person name="Goeker M."/>
        </authorList>
    </citation>
    <scope>NUCLEOTIDE SEQUENCE [LARGE SCALE GENOMIC DNA]</scope>
    <source>
        <strain evidence="8 9">DSM 25488</strain>
    </source>
</reference>
<comment type="cofactor">
    <cofactor evidence="6">
        <name>Zn(2+)</name>
        <dbReference type="ChEBI" id="CHEBI:29105"/>
    </cofactor>
    <text evidence="6">Binds 1 zinc ion per subunit.</text>
</comment>
<evidence type="ECO:0000256" key="2">
    <source>
        <dbReference type="ARBA" id="ARBA00022723"/>
    </source>
</evidence>
<dbReference type="InterPro" id="IPR051156">
    <property type="entry name" value="Mito/Outer_Membr_Metalloprot"/>
</dbReference>
<keyword evidence="2" id="KW-0479">Metal-binding</keyword>
<dbReference type="GO" id="GO:0016020">
    <property type="term" value="C:membrane"/>
    <property type="evidence" value="ECO:0007669"/>
    <property type="project" value="TreeGrafter"/>
</dbReference>
<dbReference type="PANTHER" id="PTHR22726">
    <property type="entry name" value="METALLOENDOPEPTIDASE OMA1"/>
    <property type="match status" value="1"/>
</dbReference>
<dbReference type="GO" id="GO:0046872">
    <property type="term" value="F:metal ion binding"/>
    <property type="evidence" value="ECO:0007669"/>
    <property type="project" value="UniProtKB-KW"/>
</dbReference>
<dbReference type="Proteomes" id="UP000295724">
    <property type="component" value="Unassembled WGS sequence"/>
</dbReference>
<dbReference type="GO" id="GO:0004222">
    <property type="term" value="F:metalloendopeptidase activity"/>
    <property type="evidence" value="ECO:0007669"/>
    <property type="project" value="InterPro"/>
</dbReference>
<keyword evidence="1 6" id="KW-0645">Protease</keyword>
<gene>
    <name evidence="8" type="ORF">C8D91_0394</name>
</gene>